<sequence length="388" mass="43164">MQAPIEGLAAADPATLPLSAASSLFERLRASTPQLARRAPVEHDATRWHAHSLGGRRYRFAQPITFTPYASVRPCSARCRFCSETLQPVERGTMAQTLRPGPEYFATLTQALAQLRGLPLSWSLSGLESSDDEDWFLRLLSTLQQAEQGGIVAQDRVLYSNGAGFARGRGAELIAALTRFGLSWVELSRHHPDAPRNQRIMRFRDGEPIAGNAAFETVARSIAQEIPLRQVCILQRGGVDDAHGVAAYLDWARRCGAGTAIFREFSRLGDGYRENGTRRYVESERVAIEQVLGDCMAAPWWSRMTPLQITEGYYFWNLRLRDEISGLEVVFESSDYSAMHRRHASGDIYKLVFHADGRLCAGWQPDRDVLWPLESAAASSADAERAHG</sequence>
<evidence type="ECO:0008006" key="3">
    <source>
        <dbReference type="Google" id="ProtNLM"/>
    </source>
</evidence>
<reference evidence="1 2" key="1">
    <citation type="submission" date="2022-03" db="EMBL/GenBank/DDBJ databases">
        <title>Complete genome sequence of Lysobacter capsici VKM B-2533 and Lysobacter gummosus 10.1.1, promising sources of lytic agents.</title>
        <authorList>
            <person name="Tarlachkov S.V."/>
            <person name="Kudryakova I.V."/>
            <person name="Afoshin A.S."/>
            <person name="Leontyevskaya E.A."/>
            <person name="Leontyevskaya N.V."/>
        </authorList>
    </citation>
    <scope>NUCLEOTIDE SEQUENCE [LARGE SCALE GENOMIC DNA]</scope>
    <source>
        <strain evidence="1 2">10.1.1</strain>
    </source>
</reference>
<name>A0ABY3XH08_9GAMM</name>
<gene>
    <name evidence="1" type="ORF">MOV92_06630</name>
</gene>
<proteinExistence type="predicted"/>
<accession>A0ABY3XH08</accession>
<evidence type="ECO:0000313" key="1">
    <source>
        <dbReference type="EMBL" id="UNP30922.1"/>
    </source>
</evidence>
<dbReference type="EMBL" id="CP093547">
    <property type="protein sequence ID" value="UNP30922.1"/>
    <property type="molecule type" value="Genomic_DNA"/>
</dbReference>
<dbReference type="InterPro" id="IPR058240">
    <property type="entry name" value="rSAM_sf"/>
</dbReference>
<dbReference type="RefSeq" id="WP_057942106.1">
    <property type="nucleotide sequence ID" value="NZ_CP011131.1"/>
</dbReference>
<evidence type="ECO:0000313" key="2">
    <source>
        <dbReference type="Proteomes" id="UP000829194"/>
    </source>
</evidence>
<dbReference type="SUPFAM" id="SSF102114">
    <property type="entry name" value="Radical SAM enzymes"/>
    <property type="match status" value="1"/>
</dbReference>
<protein>
    <recommendedName>
        <fullName evidence="3">Radical SAM superfamily protein</fullName>
    </recommendedName>
</protein>
<dbReference type="Proteomes" id="UP000829194">
    <property type="component" value="Chromosome"/>
</dbReference>
<keyword evidence="2" id="KW-1185">Reference proteome</keyword>
<organism evidence="1 2">
    <name type="scientific">Lysobacter gummosus</name>
    <dbReference type="NCBI Taxonomy" id="262324"/>
    <lineage>
        <taxon>Bacteria</taxon>
        <taxon>Pseudomonadati</taxon>
        <taxon>Pseudomonadota</taxon>
        <taxon>Gammaproteobacteria</taxon>
        <taxon>Lysobacterales</taxon>
        <taxon>Lysobacteraceae</taxon>
        <taxon>Lysobacter</taxon>
    </lineage>
</organism>